<dbReference type="Proteomes" id="UP000310458">
    <property type="component" value="Unassembled WGS sequence"/>
</dbReference>
<evidence type="ECO:0000256" key="2">
    <source>
        <dbReference type="ARBA" id="ARBA00022692"/>
    </source>
</evidence>
<dbReference type="OrthoDB" id="509049at2"/>
<accession>A0A5R9BFV5</accession>
<evidence type="ECO:0000313" key="7">
    <source>
        <dbReference type="Proteomes" id="UP000310458"/>
    </source>
</evidence>
<feature type="transmembrane region" description="Helical" evidence="5">
    <location>
        <begin position="110"/>
        <end position="134"/>
    </location>
</feature>
<dbReference type="InterPro" id="IPR003339">
    <property type="entry name" value="ABC/ECF_trnsptr_transmembrane"/>
</dbReference>
<organism evidence="6 7">
    <name type="scientific">Nesterenkonia salmonea</name>
    <dbReference type="NCBI Taxonomy" id="1804987"/>
    <lineage>
        <taxon>Bacteria</taxon>
        <taxon>Bacillati</taxon>
        <taxon>Actinomycetota</taxon>
        <taxon>Actinomycetes</taxon>
        <taxon>Micrococcales</taxon>
        <taxon>Micrococcaceae</taxon>
        <taxon>Nesterenkonia</taxon>
    </lineage>
</organism>
<dbReference type="CDD" id="cd16914">
    <property type="entry name" value="EcfT"/>
    <property type="match status" value="1"/>
</dbReference>
<dbReference type="AlphaFoldDB" id="A0A5R9BFV5"/>
<feature type="transmembrane region" description="Helical" evidence="5">
    <location>
        <begin position="80"/>
        <end position="98"/>
    </location>
</feature>
<reference evidence="6 7" key="1">
    <citation type="submission" date="2019-05" db="EMBL/GenBank/DDBJ databases">
        <title>Nesterenkonia sp. GY074 isolated from the Southern Atlantic Ocean.</title>
        <authorList>
            <person name="Zhang G."/>
        </authorList>
    </citation>
    <scope>NUCLEOTIDE SEQUENCE [LARGE SCALE GENOMIC DNA]</scope>
    <source>
        <strain evidence="6 7">GY074</strain>
    </source>
</reference>
<keyword evidence="2 5" id="KW-0812">Transmembrane</keyword>
<dbReference type="PANTHER" id="PTHR33514">
    <property type="entry name" value="PROTEIN ABCI12, CHLOROPLASTIC"/>
    <property type="match status" value="1"/>
</dbReference>
<proteinExistence type="predicted"/>
<comment type="caution">
    <text evidence="6">The sequence shown here is derived from an EMBL/GenBank/DDBJ whole genome shotgun (WGS) entry which is preliminary data.</text>
</comment>
<dbReference type="Pfam" id="PF02361">
    <property type="entry name" value="CbiQ"/>
    <property type="match status" value="1"/>
</dbReference>
<keyword evidence="3 5" id="KW-1133">Transmembrane helix</keyword>
<feature type="transmembrane region" description="Helical" evidence="5">
    <location>
        <begin position="55"/>
        <end position="73"/>
    </location>
</feature>
<evidence type="ECO:0000256" key="5">
    <source>
        <dbReference type="SAM" id="Phobius"/>
    </source>
</evidence>
<dbReference type="EMBL" id="VAVZ01000005">
    <property type="protein sequence ID" value="TLP99546.1"/>
    <property type="molecule type" value="Genomic_DNA"/>
</dbReference>
<keyword evidence="4 5" id="KW-0472">Membrane</keyword>
<sequence>MRRLRRRPRPLRPREQVLGRRAPGDSFMHRAPSGVKVLVLALVTAAVLIARDPLVSAGVVVLVFCTALVARIPLLMLLVLLRRLWLVLAVLAILQLILNDPATGTEVLSRILTCLMAAQLLLLTTAPVELVGVLRRILAPLRLLGIRPGRIALAALIMLRSIPYLADSFHLGAQQARARGLERDLRARTVPLLLGAVDHARNTGRALNARGIDEA</sequence>
<evidence type="ECO:0000256" key="4">
    <source>
        <dbReference type="ARBA" id="ARBA00023136"/>
    </source>
</evidence>
<keyword evidence="7" id="KW-1185">Reference proteome</keyword>
<protein>
    <submittedName>
        <fullName evidence="6">Energy-coupling factor transporter transmembrane protein EcfT</fullName>
    </submittedName>
</protein>
<evidence type="ECO:0000256" key="3">
    <source>
        <dbReference type="ARBA" id="ARBA00022989"/>
    </source>
</evidence>
<gene>
    <name evidence="6" type="ORF">FEF26_02760</name>
</gene>
<name>A0A5R9BFV5_9MICC</name>
<dbReference type="GO" id="GO:0005886">
    <property type="term" value="C:plasma membrane"/>
    <property type="evidence" value="ECO:0007669"/>
    <property type="project" value="UniProtKB-ARBA"/>
</dbReference>
<dbReference type="PANTHER" id="PTHR33514:SF13">
    <property type="entry name" value="PROTEIN ABCI12, CHLOROPLASTIC"/>
    <property type="match status" value="1"/>
</dbReference>
<evidence type="ECO:0000313" key="6">
    <source>
        <dbReference type="EMBL" id="TLP99546.1"/>
    </source>
</evidence>
<evidence type="ECO:0000256" key="1">
    <source>
        <dbReference type="ARBA" id="ARBA00004141"/>
    </source>
</evidence>
<comment type="subcellular location">
    <subcellularLocation>
        <location evidence="1">Membrane</location>
        <topology evidence="1">Multi-pass membrane protein</topology>
    </subcellularLocation>
</comment>